<keyword evidence="3" id="KW-0285">Flavoprotein</keyword>
<comment type="cofactor">
    <cofactor evidence="1">
        <name>FAD</name>
        <dbReference type="ChEBI" id="CHEBI:57692"/>
    </cofactor>
</comment>
<keyword evidence="7" id="KW-1185">Reference proteome</keyword>
<evidence type="ECO:0000256" key="2">
    <source>
        <dbReference type="ARBA" id="ARBA00007532"/>
    </source>
</evidence>
<proteinExistence type="inferred from homology"/>
<organism evidence="6 7">
    <name type="scientific">Actinomadura bangladeshensis</name>
    <dbReference type="NCBI Taxonomy" id="453573"/>
    <lineage>
        <taxon>Bacteria</taxon>
        <taxon>Bacillati</taxon>
        <taxon>Actinomycetota</taxon>
        <taxon>Actinomycetes</taxon>
        <taxon>Streptosporangiales</taxon>
        <taxon>Thermomonosporaceae</taxon>
        <taxon>Actinomadura</taxon>
    </lineage>
</organism>
<dbReference type="EMBL" id="SMJW01000286">
    <property type="protein sequence ID" value="TDC05886.1"/>
    <property type="molecule type" value="Genomic_DNA"/>
</dbReference>
<dbReference type="Pfam" id="PF07992">
    <property type="entry name" value="Pyr_redox_2"/>
    <property type="match status" value="1"/>
</dbReference>
<evidence type="ECO:0000256" key="3">
    <source>
        <dbReference type="ARBA" id="ARBA00022630"/>
    </source>
</evidence>
<dbReference type="Proteomes" id="UP000295431">
    <property type="component" value="Unassembled WGS sequence"/>
</dbReference>
<evidence type="ECO:0000256" key="4">
    <source>
        <dbReference type="ARBA" id="ARBA00022827"/>
    </source>
</evidence>
<dbReference type="OrthoDB" id="9769600at2"/>
<comment type="caution">
    <text evidence="6">The sequence shown here is derived from an EMBL/GenBank/DDBJ whole genome shotgun (WGS) entry which is preliminary data.</text>
</comment>
<evidence type="ECO:0000256" key="1">
    <source>
        <dbReference type="ARBA" id="ARBA00001974"/>
    </source>
</evidence>
<dbReference type="GO" id="GO:0005829">
    <property type="term" value="C:cytosol"/>
    <property type="evidence" value="ECO:0007669"/>
    <property type="project" value="TreeGrafter"/>
</dbReference>
<dbReference type="Gene3D" id="3.50.50.60">
    <property type="entry name" value="FAD/NAD(P)-binding domain"/>
    <property type="match status" value="1"/>
</dbReference>
<dbReference type="GO" id="GO:0050660">
    <property type="term" value="F:flavin adenine dinucleotide binding"/>
    <property type="evidence" value="ECO:0007669"/>
    <property type="project" value="TreeGrafter"/>
</dbReference>
<comment type="similarity">
    <text evidence="2">Belongs to the class-I pyridine nucleotide-disulfide oxidoreductase family.</text>
</comment>
<gene>
    <name evidence="6" type="ORF">E1284_34730</name>
</gene>
<dbReference type="PANTHER" id="PTHR22912:SF93">
    <property type="entry name" value="SOLUBLE PYRIDINE NUCLEOTIDE TRANSHYDROGENASE"/>
    <property type="match status" value="1"/>
</dbReference>
<dbReference type="InterPro" id="IPR036188">
    <property type="entry name" value="FAD/NAD-bd_sf"/>
</dbReference>
<dbReference type="PANTHER" id="PTHR22912">
    <property type="entry name" value="DISULFIDE OXIDOREDUCTASE"/>
    <property type="match status" value="1"/>
</dbReference>
<dbReference type="RefSeq" id="WP_131944396.1">
    <property type="nucleotide sequence ID" value="NZ_SMJW01000286.1"/>
</dbReference>
<accession>A0A4V2XKB2</accession>
<reference evidence="6 7" key="1">
    <citation type="submission" date="2019-03" db="EMBL/GenBank/DDBJ databases">
        <title>Draft genome sequences of novel Actinobacteria.</title>
        <authorList>
            <person name="Sahin N."/>
            <person name="Ay H."/>
            <person name="Saygin H."/>
        </authorList>
    </citation>
    <scope>NUCLEOTIDE SEQUENCE [LARGE SCALE GENOMIC DNA]</scope>
    <source>
        <strain evidence="6 7">DSM 45347</strain>
    </source>
</reference>
<dbReference type="PRINTS" id="PR00411">
    <property type="entry name" value="PNDRDTASEI"/>
</dbReference>
<name>A0A4V2XKB2_9ACTN</name>
<evidence type="ECO:0000313" key="6">
    <source>
        <dbReference type="EMBL" id="TDC05886.1"/>
    </source>
</evidence>
<evidence type="ECO:0000259" key="5">
    <source>
        <dbReference type="Pfam" id="PF07992"/>
    </source>
</evidence>
<dbReference type="GO" id="GO:0004148">
    <property type="term" value="F:dihydrolipoyl dehydrogenase (NADH) activity"/>
    <property type="evidence" value="ECO:0007669"/>
    <property type="project" value="TreeGrafter"/>
</dbReference>
<dbReference type="SUPFAM" id="SSF51905">
    <property type="entry name" value="FAD/NAD(P)-binding domain"/>
    <property type="match status" value="1"/>
</dbReference>
<feature type="non-terminal residue" evidence="6">
    <location>
        <position position="149"/>
    </location>
</feature>
<dbReference type="GO" id="GO:0006103">
    <property type="term" value="P:2-oxoglutarate metabolic process"/>
    <property type="evidence" value="ECO:0007669"/>
    <property type="project" value="TreeGrafter"/>
</dbReference>
<evidence type="ECO:0000313" key="7">
    <source>
        <dbReference type="Proteomes" id="UP000295431"/>
    </source>
</evidence>
<keyword evidence="4" id="KW-0274">FAD</keyword>
<sequence>MNDFDLLVLGSGPGGQRAAIAAAKLGRKVGIVDRRDMIGGVCINTGTIPSKTMREAVLYLTGLNQRELYGQSYRVKDDITVGDLGMRTQHVIGRETDVVRSQLARNRVTVLAGTGRFLEPNAIGITGTGDREQKVTADRIVIATGTRPA</sequence>
<dbReference type="InterPro" id="IPR023753">
    <property type="entry name" value="FAD/NAD-binding_dom"/>
</dbReference>
<protein>
    <submittedName>
        <fullName evidence="6">FAD-dependent oxidoreductase</fullName>
    </submittedName>
</protein>
<feature type="domain" description="FAD/NAD(P)-binding" evidence="5">
    <location>
        <begin position="4"/>
        <end position="148"/>
    </location>
</feature>
<dbReference type="AlphaFoldDB" id="A0A4V2XKB2"/>
<dbReference type="PRINTS" id="PR00368">
    <property type="entry name" value="FADPNR"/>
</dbReference>
<dbReference type="InterPro" id="IPR050151">
    <property type="entry name" value="Class-I_Pyr_Nuc-Dis_Oxidored"/>
</dbReference>